<keyword evidence="2" id="KW-1185">Reference proteome</keyword>
<dbReference type="EMBL" id="JAGPNK010000007">
    <property type="protein sequence ID" value="KAH7318177.1"/>
    <property type="molecule type" value="Genomic_DNA"/>
</dbReference>
<proteinExistence type="predicted"/>
<dbReference type="OrthoDB" id="5058708at2759"/>
<evidence type="ECO:0000313" key="2">
    <source>
        <dbReference type="Proteomes" id="UP000813444"/>
    </source>
</evidence>
<evidence type="ECO:0000313" key="1">
    <source>
        <dbReference type="EMBL" id="KAH7318177.1"/>
    </source>
</evidence>
<comment type="caution">
    <text evidence="1">The sequence shown here is derived from an EMBL/GenBank/DDBJ whole genome shotgun (WGS) entry which is preliminary data.</text>
</comment>
<protein>
    <submittedName>
        <fullName evidence="1">Uncharacterized protein</fullName>
    </submittedName>
</protein>
<dbReference type="Proteomes" id="UP000813444">
    <property type="component" value="Unassembled WGS sequence"/>
</dbReference>
<reference evidence="1" key="1">
    <citation type="journal article" date="2021" name="Nat. Commun.">
        <title>Genetic determinants of endophytism in the Arabidopsis root mycobiome.</title>
        <authorList>
            <person name="Mesny F."/>
            <person name="Miyauchi S."/>
            <person name="Thiergart T."/>
            <person name="Pickel B."/>
            <person name="Atanasova L."/>
            <person name="Karlsson M."/>
            <person name="Huettel B."/>
            <person name="Barry K.W."/>
            <person name="Haridas S."/>
            <person name="Chen C."/>
            <person name="Bauer D."/>
            <person name="Andreopoulos W."/>
            <person name="Pangilinan J."/>
            <person name="LaButti K."/>
            <person name="Riley R."/>
            <person name="Lipzen A."/>
            <person name="Clum A."/>
            <person name="Drula E."/>
            <person name="Henrissat B."/>
            <person name="Kohler A."/>
            <person name="Grigoriev I.V."/>
            <person name="Martin F.M."/>
            <person name="Hacquard S."/>
        </authorList>
    </citation>
    <scope>NUCLEOTIDE SEQUENCE</scope>
    <source>
        <strain evidence="1">MPI-CAGE-CH-0235</strain>
    </source>
</reference>
<organism evidence="1 2">
    <name type="scientific">Stachybotrys elegans</name>
    <dbReference type="NCBI Taxonomy" id="80388"/>
    <lineage>
        <taxon>Eukaryota</taxon>
        <taxon>Fungi</taxon>
        <taxon>Dikarya</taxon>
        <taxon>Ascomycota</taxon>
        <taxon>Pezizomycotina</taxon>
        <taxon>Sordariomycetes</taxon>
        <taxon>Hypocreomycetidae</taxon>
        <taxon>Hypocreales</taxon>
        <taxon>Stachybotryaceae</taxon>
        <taxon>Stachybotrys</taxon>
    </lineage>
</organism>
<dbReference type="AlphaFoldDB" id="A0A8K0WS66"/>
<accession>A0A8K0WS66</accession>
<sequence>MATIPVLHARRLPVELFGLVALHLLPPEPFACSTDDFLTPEYRTRSNTLRDLAYTCRQLYRALEPLLHRFVVLRNGRQIVSLFMLLADRPHKREHVRHLICNTAAYWESNLEGVREVWEDRYGRHVRLEHVFHDAGFQVLDHEMDRITYEEPEILDPTFRCDDSLNFAFGAVLVMLGQVETLSIHREVTKSGSMELVGLMLRFLGRRYQLFQKLRTLKITTEENNWEFGDVLKHFLQHITTYDVPQTLIVSGAQSDLINCLNFFTHFRGTTMPQLRTLRVRSWLTPPELRRAPVVPNVMNVRVLDSLPAFFRGLQELDVEFVRPPHTGHELWAGVDTWLRGSLEVLRLRCQRFPHEVLRGRSLGRLRLLAVELCVDVVSRPQSEDVLRILAAGMEGDEFKHRALRHVELNGSRFLLDMRIFGLPVVTQLE</sequence>
<name>A0A8K0WS66_9HYPO</name>
<gene>
    <name evidence="1" type="ORF">B0I35DRAFT_236672</name>
</gene>